<dbReference type="EMBL" id="AP019368">
    <property type="protein sequence ID" value="BBH54380.1"/>
    <property type="molecule type" value="Genomic_DNA"/>
</dbReference>
<dbReference type="AlphaFoldDB" id="A0A4P2VPZ8"/>
<reference evidence="2 3" key="1">
    <citation type="submission" date="2018-12" db="EMBL/GenBank/DDBJ databases">
        <title>Rubrispira sanarue gen. nov., sp., nov., a member of the order Silvanigrellales, isolated from a brackish lake in Hamamatsu Japan.</title>
        <authorList>
            <person name="Maejima Y."/>
            <person name="Iino T."/>
            <person name="Muraguchi Y."/>
            <person name="Fukuda K."/>
            <person name="Nojiri H."/>
            <person name="Ohkuma M."/>
            <person name="Moriuchi R."/>
            <person name="Dohra H."/>
            <person name="Kimbara K."/>
            <person name="Shintani M."/>
        </authorList>
    </citation>
    <scope>NUCLEOTIDE SEQUENCE [LARGE SCALE GENOMIC DNA]</scope>
    <source>
        <strain evidence="2 3">RF1110005</strain>
    </source>
</reference>
<organism evidence="2 3">
    <name type="scientific">Fluviispira sanaruensis</name>
    <dbReference type="NCBI Taxonomy" id="2493639"/>
    <lineage>
        <taxon>Bacteria</taxon>
        <taxon>Pseudomonadati</taxon>
        <taxon>Bdellovibrionota</taxon>
        <taxon>Oligoflexia</taxon>
        <taxon>Silvanigrellales</taxon>
        <taxon>Silvanigrellaceae</taxon>
        <taxon>Fluviispira</taxon>
    </lineage>
</organism>
<dbReference type="KEGG" id="sbf:JCM31447_28440"/>
<keyword evidence="3" id="KW-1185">Reference proteome</keyword>
<accession>A0A4P2VPZ8</accession>
<protein>
    <submittedName>
        <fullName evidence="2">Uncharacterized protein</fullName>
    </submittedName>
</protein>
<proteinExistence type="predicted"/>
<feature type="chain" id="PRO_5020389899" evidence="1">
    <location>
        <begin position="26"/>
        <end position="103"/>
    </location>
</feature>
<dbReference type="Proteomes" id="UP000291236">
    <property type="component" value="Chromosome"/>
</dbReference>
<keyword evidence="1" id="KW-0732">Signal</keyword>
<gene>
    <name evidence="2" type="ORF">JCM31447_28440</name>
</gene>
<evidence type="ECO:0000256" key="1">
    <source>
        <dbReference type="SAM" id="SignalP"/>
    </source>
</evidence>
<dbReference type="RefSeq" id="WP_130612010.1">
    <property type="nucleotide sequence ID" value="NZ_AP019368.1"/>
</dbReference>
<evidence type="ECO:0000313" key="2">
    <source>
        <dbReference type="EMBL" id="BBH54380.1"/>
    </source>
</evidence>
<evidence type="ECO:0000313" key="3">
    <source>
        <dbReference type="Proteomes" id="UP000291236"/>
    </source>
</evidence>
<sequence length="103" mass="12151">MKIIFNKIILFTYASIFLIEFSANADDLDIKKILMSNSMNELVILANINKSILEMKYTDDLKNKLNRDLYDKIIEQNEILKEISITLLRLERLKREIKTSNIK</sequence>
<feature type="signal peptide" evidence="1">
    <location>
        <begin position="1"/>
        <end position="25"/>
    </location>
</feature>
<name>A0A4P2VPZ8_FLUSA</name>